<dbReference type="EMBL" id="AFBR01000013">
    <property type="protein sequence ID" value="EGG57051.1"/>
    <property type="molecule type" value="Genomic_DNA"/>
</dbReference>
<accession>F3QQG8</accession>
<keyword evidence="2" id="KW-1185">Reference proteome</keyword>
<gene>
    <name evidence="1" type="ORF">HMPREF9442_00410</name>
</gene>
<evidence type="ECO:0000313" key="2">
    <source>
        <dbReference type="Proteomes" id="UP000005546"/>
    </source>
</evidence>
<dbReference type="AlphaFoldDB" id="F3QQG8"/>
<dbReference type="Proteomes" id="UP000005546">
    <property type="component" value="Unassembled WGS sequence"/>
</dbReference>
<comment type="caution">
    <text evidence="1">The sequence shown here is derived from an EMBL/GenBank/DDBJ whole genome shotgun (WGS) entry which is preliminary data.</text>
</comment>
<reference evidence="1 2" key="1">
    <citation type="submission" date="2011-02" db="EMBL/GenBank/DDBJ databases">
        <authorList>
            <person name="Weinstock G."/>
            <person name="Sodergren E."/>
            <person name="Clifton S."/>
            <person name="Fulton L."/>
            <person name="Fulton B."/>
            <person name="Courtney L."/>
            <person name="Fronick C."/>
            <person name="Harrison M."/>
            <person name="Strong C."/>
            <person name="Farmer C."/>
            <person name="Delahaunty K."/>
            <person name="Markovic C."/>
            <person name="Hall O."/>
            <person name="Minx P."/>
            <person name="Tomlinson C."/>
            <person name="Mitreva M."/>
            <person name="Hou S."/>
            <person name="Chen J."/>
            <person name="Wollam A."/>
            <person name="Pepin K.H."/>
            <person name="Johnson M."/>
            <person name="Bhonagiri V."/>
            <person name="Zhang X."/>
            <person name="Suruliraj S."/>
            <person name="Warren W."/>
            <person name="Chinwalla A."/>
            <person name="Mardis E.R."/>
            <person name="Wilson R.K."/>
        </authorList>
    </citation>
    <scope>NUCLEOTIDE SEQUENCE [LARGE SCALE GENOMIC DNA]</scope>
    <source>
        <strain evidence="1 2">YIT 11841</strain>
    </source>
</reference>
<evidence type="ECO:0000313" key="1">
    <source>
        <dbReference type="EMBL" id="EGG57051.1"/>
    </source>
</evidence>
<dbReference type="STRING" id="762982.HMPREF9442_00410"/>
<proteinExistence type="predicted"/>
<dbReference type="HOGENOM" id="CLU_3010180_0_0_10"/>
<organism evidence="1 2">
    <name type="scientific">Paraprevotella xylaniphila YIT 11841</name>
    <dbReference type="NCBI Taxonomy" id="762982"/>
    <lineage>
        <taxon>Bacteria</taxon>
        <taxon>Pseudomonadati</taxon>
        <taxon>Bacteroidota</taxon>
        <taxon>Bacteroidia</taxon>
        <taxon>Bacteroidales</taxon>
        <taxon>Prevotellaceae</taxon>
        <taxon>Paraprevotella</taxon>
    </lineage>
</organism>
<sequence>MIFLYGHVFSVLSACHGNRDSFPVLEPALRGLKAGLGRGREIYLESFYGHVGCGRM</sequence>
<name>F3QQG8_9BACT</name>
<protein>
    <submittedName>
        <fullName evidence="1">Uncharacterized protein</fullName>
    </submittedName>
</protein>